<dbReference type="EMBL" id="CP007243">
    <property type="protein sequence ID" value="AIA29966.1"/>
    <property type="molecule type" value="Genomic_DNA"/>
</dbReference>
<dbReference type="AlphaFoldDB" id="A0A059XXC2"/>
<evidence type="ECO:0000313" key="3">
    <source>
        <dbReference type="Proteomes" id="UP000027059"/>
    </source>
</evidence>
<evidence type="ECO:0000256" key="1">
    <source>
        <dbReference type="SAM" id="Phobius"/>
    </source>
</evidence>
<dbReference type="HOGENOM" id="CLU_787075_0_0_0"/>
<accession>A0A059XXC2</accession>
<reference evidence="2 3" key="2">
    <citation type="journal article" date="2015" name="Biomed. Res. Int.">
        <title>Effects of Arsenite Resistance on the Growth and Functional Gene Expression of Leptospirillum ferriphilum and Acidithiobacillus thiooxidans in Pure Culture and Coculture.</title>
        <authorList>
            <person name="Jiang H."/>
            <person name="Liang Y."/>
            <person name="Yin H."/>
            <person name="Xiao Y."/>
            <person name="Guo X."/>
            <person name="Xu Y."/>
            <person name="Hu Q."/>
            <person name="Liu H."/>
            <person name="Liu X."/>
        </authorList>
    </citation>
    <scope>NUCLEOTIDE SEQUENCE [LARGE SCALE GENOMIC DNA]</scope>
    <source>
        <strain evidence="2 3">YSK</strain>
    </source>
</reference>
<keyword evidence="1" id="KW-0472">Membrane</keyword>
<proteinExistence type="predicted"/>
<keyword evidence="3" id="KW-1185">Reference proteome</keyword>
<gene>
    <name evidence="2" type="ORF">Y981_01435</name>
</gene>
<protein>
    <submittedName>
        <fullName evidence="2">Uncharacterized protein</fullName>
    </submittedName>
</protein>
<sequence length="366" mass="40984">MQKMRVEAMRYVFALLDSVCPRISGWRFWPGVLFSVVLVLGGGYWDDARACVFCLEHMGVDAAMFWTSDVMMSMRWDYASTLVSGNAWLSSNVRGVSASELLMTQENTLQLLVTKRWMVQVTEPVYYRWNWPGSTFTGYSAGLGNNNPGFLAVPGDLWIANLLDVYDRNTFSGTTRVVLVQGVHLPTSPTQQTFNNQYVNSDLTGAGQYELTFGIEAMHTFTNGRWMLVGDFINSFELPNNLGVETGDTINTDYMAGYRVTGLHSSLPEIWFTFGDYIHYNSANLQINPETINGVLNPAGPILGTEAFTEQVGVGTWMIPHSLPNLMVFANVIKYIYWSAPGMSLANNNLAPFPTFKANIGFMWMF</sequence>
<organism evidence="2 3">
    <name type="scientific">Leptospirillum ferriphilum YSK</name>
    <dbReference type="NCBI Taxonomy" id="1441628"/>
    <lineage>
        <taxon>Bacteria</taxon>
        <taxon>Pseudomonadati</taxon>
        <taxon>Nitrospirota</taxon>
        <taxon>Nitrospiria</taxon>
        <taxon>Nitrospirales</taxon>
        <taxon>Nitrospiraceae</taxon>
        <taxon>Leptospirillum</taxon>
    </lineage>
</organism>
<dbReference type="KEGG" id="lfp:Y981_01435"/>
<name>A0A059XXC2_9BACT</name>
<evidence type="ECO:0000313" key="2">
    <source>
        <dbReference type="EMBL" id="AIA29966.1"/>
    </source>
</evidence>
<keyword evidence="1" id="KW-0812">Transmembrane</keyword>
<feature type="transmembrane region" description="Helical" evidence="1">
    <location>
        <begin position="28"/>
        <end position="45"/>
    </location>
</feature>
<reference evidence="3" key="1">
    <citation type="submission" date="2014-02" db="EMBL/GenBank/DDBJ databases">
        <title>Complete genome sequence and comparative genomic analysis of the nitrogen-fixing bacterium Leptospirillum ferriphilum YSK.</title>
        <authorList>
            <person name="Guo X."/>
            <person name="Yin H."/>
            <person name="Liang Y."/>
            <person name="Hu Q."/>
            <person name="Ma L."/>
            <person name="Xiao Y."/>
            <person name="Zhang X."/>
            <person name="Qiu G."/>
            <person name="Liu X."/>
        </authorList>
    </citation>
    <scope>NUCLEOTIDE SEQUENCE [LARGE SCALE GENOMIC DNA]</scope>
    <source>
        <strain evidence="3">YSK</strain>
    </source>
</reference>
<dbReference type="Proteomes" id="UP000027059">
    <property type="component" value="Chromosome"/>
</dbReference>
<keyword evidence="1" id="KW-1133">Transmembrane helix</keyword>